<feature type="region of interest" description="Disordered" evidence="1">
    <location>
        <begin position="385"/>
        <end position="411"/>
    </location>
</feature>
<gene>
    <name evidence="3" type="ORF">KFL_003960110</name>
</gene>
<evidence type="ECO:0000256" key="1">
    <source>
        <dbReference type="SAM" id="MobiDB-lite"/>
    </source>
</evidence>
<evidence type="ECO:0000313" key="3">
    <source>
        <dbReference type="EMBL" id="GAQ88050.1"/>
    </source>
</evidence>
<accession>A0A1Y1IAV7</accession>
<dbReference type="AlphaFoldDB" id="A0A1Y1IAV7"/>
<dbReference type="Proteomes" id="UP000054558">
    <property type="component" value="Unassembled WGS sequence"/>
</dbReference>
<protein>
    <recommendedName>
        <fullName evidence="2">Senescence domain-containing protein</fullName>
    </recommendedName>
</protein>
<feature type="region of interest" description="Disordered" evidence="1">
    <location>
        <begin position="117"/>
        <end position="136"/>
    </location>
</feature>
<dbReference type="PANTHER" id="PTHR21068:SF43">
    <property type="entry name" value="SPARTIN"/>
    <property type="match status" value="1"/>
</dbReference>
<feature type="domain" description="Senescence" evidence="2">
    <location>
        <begin position="191"/>
        <end position="374"/>
    </location>
</feature>
<proteinExistence type="predicted"/>
<dbReference type="InterPro" id="IPR009686">
    <property type="entry name" value="Senescence/spartin_C"/>
</dbReference>
<dbReference type="STRING" id="105231.A0A1Y1IAV7"/>
<dbReference type="PANTHER" id="PTHR21068">
    <property type="entry name" value="SPARTIN"/>
    <property type="match status" value="1"/>
</dbReference>
<dbReference type="InterPro" id="IPR045036">
    <property type="entry name" value="Spartin-like"/>
</dbReference>
<feature type="compositionally biased region" description="Low complexity" evidence="1">
    <location>
        <begin position="117"/>
        <end position="127"/>
    </location>
</feature>
<dbReference type="Pfam" id="PF06911">
    <property type="entry name" value="Senescence"/>
    <property type="match status" value="1"/>
</dbReference>
<evidence type="ECO:0000313" key="4">
    <source>
        <dbReference type="Proteomes" id="UP000054558"/>
    </source>
</evidence>
<organism evidence="3 4">
    <name type="scientific">Klebsormidium nitens</name>
    <name type="common">Green alga</name>
    <name type="synonym">Ulothrix nitens</name>
    <dbReference type="NCBI Taxonomy" id="105231"/>
    <lineage>
        <taxon>Eukaryota</taxon>
        <taxon>Viridiplantae</taxon>
        <taxon>Streptophyta</taxon>
        <taxon>Klebsormidiophyceae</taxon>
        <taxon>Klebsormidiales</taxon>
        <taxon>Klebsormidiaceae</taxon>
        <taxon>Klebsormidium</taxon>
    </lineage>
</organism>
<keyword evidence="4" id="KW-1185">Reference proteome</keyword>
<sequence length="411" mass="42648">MAPQKDYLVEVVFTLPGEAQLIRISGKDRTPIASGLFSIVRFVPFPAPPNGAALYCAEVHTTRVYFSQTPGSCVHTSPRHYAFADNENWLGLSLPEGIGVKEIKHLEELLAEHAGLENVGAGRPPGSPSGGVRTGEVGEGQVVRIGPTGQLSFETLSAAASPYVKELQKQAIVLAAVAGPHVERAAPHVAQGIEKGSDVLAQAIIYGAEKCSSGLAAGGEFVSQKVAPAEKPAEVTEEDRLKAQRIRQVTGVAAKVSKGVADGVVAFATSVAGAVSGAVGSTETGKRVKESKSGLKDVAAASLGAFGKVYVALETGTKRVFQEAGVVTTGYVRHRHGHEAGALAAEYVEVAGNVAASGYALNQVGVRTVVETTAHVTVTDLTRQAPERVGRIEGPAQNGQARGDARNRLGN</sequence>
<dbReference type="OMA" id="WIAVAPE"/>
<reference evidence="3 4" key="1">
    <citation type="journal article" date="2014" name="Nat. Commun.">
        <title>Klebsormidium flaccidum genome reveals primary factors for plant terrestrial adaptation.</title>
        <authorList>
            <person name="Hori K."/>
            <person name="Maruyama F."/>
            <person name="Fujisawa T."/>
            <person name="Togashi T."/>
            <person name="Yamamoto N."/>
            <person name="Seo M."/>
            <person name="Sato S."/>
            <person name="Yamada T."/>
            <person name="Mori H."/>
            <person name="Tajima N."/>
            <person name="Moriyama T."/>
            <person name="Ikeuchi M."/>
            <person name="Watanabe M."/>
            <person name="Wada H."/>
            <person name="Kobayashi K."/>
            <person name="Saito M."/>
            <person name="Masuda T."/>
            <person name="Sasaki-Sekimoto Y."/>
            <person name="Mashiguchi K."/>
            <person name="Awai K."/>
            <person name="Shimojima M."/>
            <person name="Masuda S."/>
            <person name="Iwai M."/>
            <person name="Nobusawa T."/>
            <person name="Narise T."/>
            <person name="Kondo S."/>
            <person name="Saito H."/>
            <person name="Sato R."/>
            <person name="Murakawa M."/>
            <person name="Ihara Y."/>
            <person name="Oshima-Yamada Y."/>
            <person name="Ohtaka K."/>
            <person name="Satoh M."/>
            <person name="Sonobe K."/>
            <person name="Ishii M."/>
            <person name="Ohtani R."/>
            <person name="Kanamori-Sato M."/>
            <person name="Honoki R."/>
            <person name="Miyazaki D."/>
            <person name="Mochizuki H."/>
            <person name="Umetsu J."/>
            <person name="Higashi K."/>
            <person name="Shibata D."/>
            <person name="Kamiya Y."/>
            <person name="Sato N."/>
            <person name="Nakamura Y."/>
            <person name="Tabata S."/>
            <person name="Ida S."/>
            <person name="Kurokawa K."/>
            <person name="Ohta H."/>
        </authorList>
    </citation>
    <scope>NUCLEOTIDE SEQUENCE [LARGE SCALE GENOMIC DNA]</scope>
    <source>
        <strain evidence="3 4">NIES-2285</strain>
    </source>
</reference>
<dbReference type="EMBL" id="DF237345">
    <property type="protein sequence ID" value="GAQ88050.1"/>
    <property type="molecule type" value="Genomic_DNA"/>
</dbReference>
<dbReference type="GO" id="GO:0005886">
    <property type="term" value="C:plasma membrane"/>
    <property type="evidence" value="ECO:0000318"/>
    <property type="project" value="GO_Central"/>
</dbReference>
<name>A0A1Y1IAV7_KLENI</name>
<evidence type="ECO:0000259" key="2">
    <source>
        <dbReference type="Pfam" id="PF06911"/>
    </source>
</evidence>
<dbReference type="OrthoDB" id="20821at2759"/>